<organism evidence="2 3">
    <name type="scientific">Podospora didyma</name>
    <dbReference type="NCBI Taxonomy" id="330526"/>
    <lineage>
        <taxon>Eukaryota</taxon>
        <taxon>Fungi</taxon>
        <taxon>Dikarya</taxon>
        <taxon>Ascomycota</taxon>
        <taxon>Pezizomycotina</taxon>
        <taxon>Sordariomycetes</taxon>
        <taxon>Sordariomycetidae</taxon>
        <taxon>Sordariales</taxon>
        <taxon>Podosporaceae</taxon>
        <taxon>Podospora</taxon>
    </lineage>
</organism>
<dbReference type="Proteomes" id="UP001285441">
    <property type="component" value="Unassembled WGS sequence"/>
</dbReference>
<evidence type="ECO:0000256" key="1">
    <source>
        <dbReference type="SAM" id="MobiDB-lite"/>
    </source>
</evidence>
<protein>
    <recommendedName>
        <fullName evidence="4">C2H2-type domain-containing protein</fullName>
    </recommendedName>
</protein>
<gene>
    <name evidence="2" type="ORF">B0H63DRAFT_60815</name>
</gene>
<evidence type="ECO:0008006" key="4">
    <source>
        <dbReference type="Google" id="ProtNLM"/>
    </source>
</evidence>
<sequence length="320" mass="36309">MDTESSLMFTPALTPMDLYYPSYTTHWASQNDVSPGSTALHRSFSNATDHTVSSSDSGASSDQHCWGAHSSSEDSPVAPSFGDYPSSAHSPEYSATSWSAAPQNAWGSNSYESASYPFALPQYDGFRHADPIAWSMNGQHNYAQQDLPEDLPSAPYFYDGTTAATHDGSPNCVESVDTEGSAAQARRPKLQDGFTCLVPGCPKKEPFSRSADLDRHIKNVHTPNDQKKFPCDRKCRRRDVPFLRADHFRDHIRDIHKEDLLHRGKKGDRKWWESRIIFDKWWRCTRCLTVRVKVETDGWVCPECGNHCEIERQKWRMREK</sequence>
<reference evidence="2" key="1">
    <citation type="journal article" date="2023" name="Mol. Phylogenet. Evol.">
        <title>Genome-scale phylogeny and comparative genomics of the fungal order Sordariales.</title>
        <authorList>
            <person name="Hensen N."/>
            <person name="Bonometti L."/>
            <person name="Westerberg I."/>
            <person name="Brannstrom I.O."/>
            <person name="Guillou S."/>
            <person name="Cros-Aarteil S."/>
            <person name="Calhoun S."/>
            <person name="Haridas S."/>
            <person name="Kuo A."/>
            <person name="Mondo S."/>
            <person name="Pangilinan J."/>
            <person name="Riley R."/>
            <person name="LaButti K."/>
            <person name="Andreopoulos B."/>
            <person name="Lipzen A."/>
            <person name="Chen C."/>
            <person name="Yan M."/>
            <person name="Daum C."/>
            <person name="Ng V."/>
            <person name="Clum A."/>
            <person name="Steindorff A."/>
            <person name="Ohm R.A."/>
            <person name="Martin F."/>
            <person name="Silar P."/>
            <person name="Natvig D.O."/>
            <person name="Lalanne C."/>
            <person name="Gautier V."/>
            <person name="Ament-Velasquez S.L."/>
            <person name="Kruys A."/>
            <person name="Hutchinson M.I."/>
            <person name="Powell A.J."/>
            <person name="Barry K."/>
            <person name="Miller A.N."/>
            <person name="Grigoriev I.V."/>
            <person name="Debuchy R."/>
            <person name="Gladieux P."/>
            <person name="Hiltunen Thoren M."/>
            <person name="Johannesson H."/>
        </authorList>
    </citation>
    <scope>NUCLEOTIDE SEQUENCE</scope>
    <source>
        <strain evidence="2">CBS 232.78</strain>
    </source>
</reference>
<dbReference type="EMBL" id="JAULSW010000001">
    <property type="protein sequence ID" value="KAK3394875.1"/>
    <property type="molecule type" value="Genomic_DNA"/>
</dbReference>
<evidence type="ECO:0000313" key="3">
    <source>
        <dbReference type="Proteomes" id="UP001285441"/>
    </source>
</evidence>
<evidence type="ECO:0000313" key="2">
    <source>
        <dbReference type="EMBL" id="KAK3394875.1"/>
    </source>
</evidence>
<proteinExistence type="predicted"/>
<feature type="region of interest" description="Disordered" evidence="1">
    <location>
        <begin position="48"/>
        <end position="86"/>
    </location>
</feature>
<accession>A0AAE0P8A7</accession>
<name>A0AAE0P8A7_9PEZI</name>
<keyword evidence="3" id="KW-1185">Reference proteome</keyword>
<comment type="caution">
    <text evidence="2">The sequence shown here is derived from an EMBL/GenBank/DDBJ whole genome shotgun (WGS) entry which is preliminary data.</text>
</comment>
<dbReference type="AlphaFoldDB" id="A0AAE0P8A7"/>
<reference evidence="2" key="2">
    <citation type="submission" date="2023-06" db="EMBL/GenBank/DDBJ databases">
        <authorList>
            <consortium name="Lawrence Berkeley National Laboratory"/>
            <person name="Haridas S."/>
            <person name="Hensen N."/>
            <person name="Bonometti L."/>
            <person name="Westerberg I."/>
            <person name="Brannstrom I.O."/>
            <person name="Guillou S."/>
            <person name="Cros-Aarteil S."/>
            <person name="Calhoun S."/>
            <person name="Kuo A."/>
            <person name="Mondo S."/>
            <person name="Pangilinan J."/>
            <person name="Riley R."/>
            <person name="LaButti K."/>
            <person name="Andreopoulos B."/>
            <person name="Lipzen A."/>
            <person name="Chen C."/>
            <person name="Yanf M."/>
            <person name="Daum C."/>
            <person name="Ng V."/>
            <person name="Clum A."/>
            <person name="Steindorff A."/>
            <person name="Ohm R."/>
            <person name="Martin F."/>
            <person name="Silar P."/>
            <person name="Natvig D."/>
            <person name="Lalanne C."/>
            <person name="Gautier V."/>
            <person name="Ament-velasquez S.L."/>
            <person name="Kruys A."/>
            <person name="Hutchinson M.I."/>
            <person name="Powell A.J."/>
            <person name="Barry K."/>
            <person name="Miller A.N."/>
            <person name="Grigoriev I.V."/>
            <person name="Debuchy R."/>
            <person name="Gladieux P."/>
            <person name="Thoren M.H."/>
            <person name="Johannesson H."/>
        </authorList>
    </citation>
    <scope>NUCLEOTIDE SEQUENCE</scope>
    <source>
        <strain evidence="2">CBS 232.78</strain>
    </source>
</reference>
<dbReference type="Gene3D" id="3.30.160.60">
    <property type="entry name" value="Classic Zinc Finger"/>
    <property type="match status" value="1"/>
</dbReference>
<feature type="compositionally biased region" description="Low complexity" evidence="1">
    <location>
        <begin position="53"/>
        <end position="62"/>
    </location>
</feature>